<organism evidence="2 3">
    <name type="scientific">Symbiodinium microadriaticum</name>
    <name type="common">Dinoflagellate</name>
    <name type="synonym">Zooxanthella microadriatica</name>
    <dbReference type="NCBI Taxonomy" id="2951"/>
    <lineage>
        <taxon>Eukaryota</taxon>
        <taxon>Sar</taxon>
        <taxon>Alveolata</taxon>
        <taxon>Dinophyceae</taxon>
        <taxon>Suessiales</taxon>
        <taxon>Symbiodiniaceae</taxon>
        <taxon>Symbiodinium</taxon>
    </lineage>
</organism>
<name>A0A1Q9BRG7_SYMMI</name>
<proteinExistence type="predicted"/>
<reference evidence="2 3" key="1">
    <citation type="submission" date="2016-02" db="EMBL/GenBank/DDBJ databases">
        <title>Genome analysis of coral dinoflagellate symbionts highlights evolutionary adaptations to a symbiotic lifestyle.</title>
        <authorList>
            <person name="Aranda M."/>
            <person name="Li Y."/>
            <person name="Liew Y.J."/>
            <person name="Baumgarten S."/>
            <person name="Simakov O."/>
            <person name="Wilson M."/>
            <person name="Piel J."/>
            <person name="Ashoor H."/>
            <person name="Bougouffa S."/>
            <person name="Bajic V.B."/>
            <person name="Ryu T."/>
            <person name="Ravasi T."/>
            <person name="Bayer T."/>
            <person name="Micklem G."/>
            <person name="Kim H."/>
            <person name="Bhak J."/>
            <person name="Lajeunesse T.C."/>
            <person name="Voolstra C.R."/>
        </authorList>
    </citation>
    <scope>NUCLEOTIDE SEQUENCE [LARGE SCALE GENOMIC DNA]</scope>
    <source>
        <strain evidence="2 3">CCMP2467</strain>
    </source>
</reference>
<dbReference type="OrthoDB" id="10370800at2759"/>
<feature type="region of interest" description="Disordered" evidence="1">
    <location>
        <begin position="1"/>
        <end position="89"/>
    </location>
</feature>
<dbReference type="EMBL" id="LSRX01005819">
    <property type="protein sequence ID" value="OLP73297.1"/>
    <property type="molecule type" value="Genomic_DNA"/>
</dbReference>
<evidence type="ECO:0000313" key="2">
    <source>
        <dbReference type="EMBL" id="OLP73297.1"/>
    </source>
</evidence>
<gene>
    <name evidence="2" type="ORF">AK812_SmicGene47508</name>
</gene>
<dbReference type="Proteomes" id="UP000186817">
    <property type="component" value="Unassembled WGS sequence"/>
</dbReference>
<feature type="compositionally biased region" description="Low complexity" evidence="1">
    <location>
        <begin position="1"/>
        <end position="49"/>
    </location>
</feature>
<comment type="caution">
    <text evidence="2">The sequence shown here is derived from an EMBL/GenBank/DDBJ whole genome shotgun (WGS) entry which is preliminary data.</text>
</comment>
<protein>
    <submittedName>
        <fullName evidence="2">Uncharacterized protein</fullName>
    </submittedName>
</protein>
<sequence>MGFPAPAKAVSPAPAKTTPPAKAKTASPAKATTASPAKANTARPALAKRPAPKARLPKARGSVARAARPKVSQPVMPSEPDVDEECSPATHEAIRQYNEMYSPSSVADCEKQVETAGIPVASGVAHHGLHSIVALLSDVACAGTRA</sequence>
<keyword evidence="3" id="KW-1185">Reference proteome</keyword>
<evidence type="ECO:0000256" key="1">
    <source>
        <dbReference type="SAM" id="MobiDB-lite"/>
    </source>
</evidence>
<evidence type="ECO:0000313" key="3">
    <source>
        <dbReference type="Proteomes" id="UP000186817"/>
    </source>
</evidence>
<accession>A0A1Q9BRG7</accession>
<dbReference type="AlphaFoldDB" id="A0A1Q9BRG7"/>